<evidence type="ECO:0000259" key="1">
    <source>
        <dbReference type="Pfam" id="PF00903"/>
    </source>
</evidence>
<keyword evidence="3" id="KW-1185">Reference proteome</keyword>
<dbReference type="InterPro" id="IPR029068">
    <property type="entry name" value="Glyas_Bleomycin-R_OHBP_Dase"/>
</dbReference>
<dbReference type="RefSeq" id="WP_141318925.1">
    <property type="nucleotide sequence ID" value="NZ_BJOC01000018.1"/>
</dbReference>
<evidence type="ECO:0000313" key="3">
    <source>
        <dbReference type="Proteomes" id="UP000319812"/>
    </source>
</evidence>
<gene>
    <name evidence="2" type="ORF">HHA01_12930</name>
</gene>
<feature type="domain" description="Glyoxalase/fosfomycin resistance/dioxygenase" evidence="1">
    <location>
        <begin position="9"/>
        <end position="115"/>
    </location>
</feature>
<dbReference type="InterPro" id="IPR004360">
    <property type="entry name" value="Glyas_Fos-R_dOase_dom"/>
</dbReference>
<dbReference type="AlphaFoldDB" id="A0A4Y4EYU9"/>
<dbReference type="Gene3D" id="3.10.180.10">
    <property type="entry name" value="2,3-Dihydroxybiphenyl 1,2-Dioxygenase, domain 1"/>
    <property type="match status" value="1"/>
</dbReference>
<comment type="caution">
    <text evidence="2">The sequence shown here is derived from an EMBL/GenBank/DDBJ whole genome shotgun (WGS) entry which is preliminary data.</text>
</comment>
<reference evidence="2 3" key="1">
    <citation type="submission" date="2019-06" db="EMBL/GenBank/DDBJ databases">
        <title>Whole genome shotgun sequence of Halomonas halmophila NBRC 15537.</title>
        <authorList>
            <person name="Hosoyama A."/>
            <person name="Uohara A."/>
            <person name="Ohji S."/>
            <person name="Ichikawa N."/>
        </authorList>
    </citation>
    <scope>NUCLEOTIDE SEQUENCE [LARGE SCALE GENOMIC DNA]</scope>
    <source>
        <strain evidence="2 3">NBRC 15537</strain>
    </source>
</reference>
<accession>A0A4Y4EYU9</accession>
<dbReference type="SUPFAM" id="SSF54593">
    <property type="entry name" value="Glyoxalase/Bleomycin resistance protein/Dihydroxybiphenyl dioxygenase"/>
    <property type="match status" value="1"/>
</dbReference>
<dbReference type="OrthoDB" id="9796521at2"/>
<proteinExistence type="predicted"/>
<dbReference type="EMBL" id="BJOC01000018">
    <property type="protein sequence ID" value="GED22316.1"/>
    <property type="molecule type" value="Genomic_DNA"/>
</dbReference>
<protein>
    <submittedName>
        <fullName evidence="2">Glyoxalase</fullName>
    </submittedName>
</protein>
<name>A0A4Y4EYU9_9GAMM</name>
<evidence type="ECO:0000313" key="2">
    <source>
        <dbReference type="EMBL" id="GED22316.1"/>
    </source>
</evidence>
<sequence>MEIEKYGIILNVEKYDECVSFYKDLFGLPVLHTKVDGDFRLTSLGIGDAYLLIETGGVASNSEKPVSQNSTKLRFNVSDLPAALGKVREYFSDACIEEYAWGSTINIRDPDGNRVGIRDISSTNS</sequence>
<dbReference type="Proteomes" id="UP000319812">
    <property type="component" value="Unassembled WGS sequence"/>
</dbReference>
<dbReference type="Pfam" id="PF00903">
    <property type="entry name" value="Glyoxalase"/>
    <property type="match status" value="1"/>
</dbReference>
<organism evidence="2 3">
    <name type="scientific">Halomonas halmophila</name>
    <dbReference type="NCBI Taxonomy" id="252"/>
    <lineage>
        <taxon>Bacteria</taxon>
        <taxon>Pseudomonadati</taxon>
        <taxon>Pseudomonadota</taxon>
        <taxon>Gammaproteobacteria</taxon>
        <taxon>Oceanospirillales</taxon>
        <taxon>Halomonadaceae</taxon>
        <taxon>Halomonas</taxon>
    </lineage>
</organism>